<name>A0A9E9NTN2_9BURK</name>
<dbReference type="GO" id="GO:0052908">
    <property type="term" value="F:16S rRNA (adenine(1518)-N(6)/adenine(1519)-N(6))-dimethyltransferase activity"/>
    <property type="evidence" value="ECO:0007669"/>
    <property type="project" value="UniProtKB-EC"/>
</dbReference>
<evidence type="ECO:0000256" key="8">
    <source>
        <dbReference type="PROSITE-ProRule" id="PRU01026"/>
    </source>
</evidence>
<dbReference type="PANTHER" id="PTHR11727:SF7">
    <property type="entry name" value="DIMETHYLADENOSINE TRANSFERASE-RELATED"/>
    <property type="match status" value="1"/>
</dbReference>
<dbReference type="Pfam" id="PF00398">
    <property type="entry name" value="RrnaAD"/>
    <property type="match status" value="1"/>
</dbReference>
<feature type="binding site" evidence="7 8">
    <location>
        <position position="84"/>
    </location>
    <ligand>
        <name>S-adenosyl-L-methionine</name>
        <dbReference type="ChEBI" id="CHEBI:59789"/>
    </ligand>
</feature>
<accession>A0A9E9NTN2</accession>
<feature type="domain" description="Ribosomal RNA adenine methylase transferase N-terminal" evidence="9">
    <location>
        <begin position="19"/>
        <end position="191"/>
    </location>
</feature>
<keyword evidence="3 7" id="KW-0489">Methyltransferase</keyword>
<comment type="function">
    <text evidence="7">Specifically dimethylates two adjacent adenosines (A1518 and A1519) in the loop of a conserved hairpin near the 3'-end of 16S rRNA in the 30S particle. May play a critical role in biogenesis of 30S subunits.</text>
</comment>
<evidence type="ECO:0000256" key="5">
    <source>
        <dbReference type="ARBA" id="ARBA00022691"/>
    </source>
</evidence>
<comment type="catalytic activity">
    <reaction evidence="7">
        <text>adenosine(1518)/adenosine(1519) in 16S rRNA + 4 S-adenosyl-L-methionine = N(6)-dimethyladenosine(1518)/N(6)-dimethyladenosine(1519) in 16S rRNA + 4 S-adenosyl-L-homocysteine + 4 H(+)</text>
        <dbReference type="Rhea" id="RHEA:19609"/>
        <dbReference type="Rhea" id="RHEA-COMP:10232"/>
        <dbReference type="Rhea" id="RHEA-COMP:10233"/>
        <dbReference type="ChEBI" id="CHEBI:15378"/>
        <dbReference type="ChEBI" id="CHEBI:57856"/>
        <dbReference type="ChEBI" id="CHEBI:59789"/>
        <dbReference type="ChEBI" id="CHEBI:74411"/>
        <dbReference type="ChEBI" id="CHEBI:74493"/>
        <dbReference type="EC" id="2.1.1.182"/>
    </reaction>
</comment>
<reference evidence="10" key="1">
    <citation type="journal article" date="2022" name="Front. Microbiol.">
        <title>New perspectives on an old grouping: The genomic and phenotypic variability of Oxalobacter formigenes and the implications for calcium oxalate stone prevention.</title>
        <authorList>
            <person name="Chmiel J.A."/>
            <person name="Carr C."/>
            <person name="Stuivenberg G.A."/>
            <person name="Venema R."/>
            <person name="Chanyi R.M."/>
            <person name="Al K.F."/>
            <person name="Giguere D."/>
            <person name="Say H."/>
            <person name="Akouris P.P."/>
            <person name="Dominguez Romero S.A."/>
            <person name="Kwong A."/>
            <person name="Tai V."/>
            <person name="Koval S.F."/>
            <person name="Razvi H."/>
            <person name="Bjazevic J."/>
            <person name="Burton J.P."/>
        </authorList>
    </citation>
    <scope>NUCLEOTIDE SEQUENCE</scope>
    <source>
        <strain evidence="10">OxK</strain>
    </source>
</reference>
<dbReference type="NCBIfam" id="TIGR00755">
    <property type="entry name" value="ksgA"/>
    <property type="match status" value="1"/>
</dbReference>
<dbReference type="GO" id="GO:0005829">
    <property type="term" value="C:cytosol"/>
    <property type="evidence" value="ECO:0007669"/>
    <property type="project" value="TreeGrafter"/>
</dbReference>
<evidence type="ECO:0000259" key="9">
    <source>
        <dbReference type="SMART" id="SM00650"/>
    </source>
</evidence>
<dbReference type="Gene3D" id="3.40.50.150">
    <property type="entry name" value="Vaccinia Virus protein VP39"/>
    <property type="match status" value="1"/>
</dbReference>
<dbReference type="AlphaFoldDB" id="A0A9E9NTN2"/>
<protein>
    <recommendedName>
        <fullName evidence="7">Ribosomal RNA small subunit methyltransferase A</fullName>
        <ecNumber evidence="7">2.1.1.182</ecNumber>
    </recommendedName>
    <alternativeName>
        <fullName evidence="7">16S rRNA (adenine(1518)-N(6)/adenine(1519)-N(6))-dimethyltransferase</fullName>
    </alternativeName>
    <alternativeName>
        <fullName evidence="7">16S rRNA dimethyladenosine transferase</fullName>
    </alternativeName>
    <alternativeName>
        <fullName evidence="7">16S rRNA dimethylase</fullName>
    </alternativeName>
    <alternativeName>
        <fullName evidence="7">S-adenosylmethionine-6-N', N'-adenosyl(rRNA) dimethyltransferase</fullName>
    </alternativeName>
</protein>
<sequence length="256" mass="29283">MRHIPRKRFGQNFLKDQSVLDAIISAIAPCYSDIMLEIGPGLGAMTEKLLHHLARLDVIELDRDLAAYLTNRFPTEKLAVHCGDALDFDIHSLRACSDRKIRIVGNLPYNISTPLLFHLMDFASSIEDQHFMLQKEVVERMVAEPGGKAYGRLSVMLQWRYDMDMLFVVPPEAFEPPPKVDSAIVRMIPREMPEKCSLQALEKVVTQAFSQRRKMLRNNLAPLFSETELEKLNIDPTKRPEDLNVEQFVSLANHLK</sequence>
<organism evidence="10">
    <name type="scientific">Oxalobacter aliiformigenes</name>
    <dbReference type="NCBI Taxonomy" id="2946593"/>
    <lineage>
        <taxon>Bacteria</taxon>
        <taxon>Pseudomonadati</taxon>
        <taxon>Pseudomonadota</taxon>
        <taxon>Betaproteobacteria</taxon>
        <taxon>Burkholderiales</taxon>
        <taxon>Oxalobacteraceae</taxon>
        <taxon>Oxalobacter</taxon>
    </lineage>
</organism>
<dbReference type="GO" id="GO:0003723">
    <property type="term" value="F:RNA binding"/>
    <property type="evidence" value="ECO:0007669"/>
    <property type="project" value="UniProtKB-UniRule"/>
</dbReference>
<dbReference type="PANTHER" id="PTHR11727">
    <property type="entry name" value="DIMETHYLADENOSINE TRANSFERASE"/>
    <property type="match status" value="1"/>
</dbReference>
<keyword evidence="4 7" id="KW-0808">Transferase</keyword>
<dbReference type="SUPFAM" id="SSF53335">
    <property type="entry name" value="S-adenosyl-L-methionine-dependent methyltransferases"/>
    <property type="match status" value="1"/>
</dbReference>
<dbReference type="EC" id="2.1.1.182" evidence="7"/>
<evidence type="ECO:0000256" key="6">
    <source>
        <dbReference type="ARBA" id="ARBA00022884"/>
    </source>
</evidence>
<keyword evidence="1 7" id="KW-0963">Cytoplasm</keyword>
<dbReference type="InterPro" id="IPR020596">
    <property type="entry name" value="rRNA_Ade_Mease_Trfase_CS"/>
</dbReference>
<keyword evidence="5 7" id="KW-0949">S-adenosyl-L-methionine</keyword>
<dbReference type="InterPro" id="IPR020598">
    <property type="entry name" value="rRNA_Ade_methylase_Trfase_N"/>
</dbReference>
<dbReference type="InterPro" id="IPR023165">
    <property type="entry name" value="rRNA_Ade_diMease-like_C"/>
</dbReference>
<dbReference type="HAMAP" id="MF_00607">
    <property type="entry name" value="16SrRNA_methyltr_A"/>
    <property type="match status" value="1"/>
</dbReference>
<dbReference type="EMBL" id="CP098251">
    <property type="protein sequence ID" value="WAV91695.1"/>
    <property type="molecule type" value="Genomic_DNA"/>
</dbReference>
<feature type="binding site" evidence="7 8">
    <location>
        <position position="60"/>
    </location>
    <ligand>
        <name>S-adenosyl-L-methionine</name>
        <dbReference type="ChEBI" id="CHEBI:59789"/>
    </ligand>
</feature>
<feature type="binding site" evidence="7 8">
    <location>
        <position position="12"/>
    </location>
    <ligand>
        <name>S-adenosyl-L-methionine</name>
        <dbReference type="ChEBI" id="CHEBI:59789"/>
    </ligand>
</feature>
<dbReference type="Gene3D" id="1.10.8.100">
    <property type="entry name" value="Ribosomal RNA adenine dimethylase-like, domain 2"/>
    <property type="match status" value="1"/>
</dbReference>
<dbReference type="PROSITE" id="PS51689">
    <property type="entry name" value="SAM_RNA_A_N6_MT"/>
    <property type="match status" value="1"/>
</dbReference>
<dbReference type="SMART" id="SM00650">
    <property type="entry name" value="rADc"/>
    <property type="match status" value="1"/>
</dbReference>
<proteinExistence type="inferred from homology"/>
<feature type="binding site" evidence="7 8">
    <location>
        <position position="106"/>
    </location>
    <ligand>
        <name>S-adenosyl-L-methionine</name>
        <dbReference type="ChEBI" id="CHEBI:59789"/>
    </ligand>
</feature>
<dbReference type="PROSITE" id="PS01131">
    <property type="entry name" value="RRNA_A_DIMETH"/>
    <property type="match status" value="1"/>
</dbReference>
<dbReference type="InterPro" id="IPR001737">
    <property type="entry name" value="KsgA/Erm"/>
</dbReference>
<dbReference type="RefSeq" id="WP_269316151.1">
    <property type="nucleotide sequence ID" value="NZ_CP098251.1"/>
</dbReference>
<dbReference type="Proteomes" id="UP001164819">
    <property type="component" value="Chromosome"/>
</dbReference>
<gene>
    <name evidence="7 10" type="primary">rsmA</name>
    <name evidence="7" type="synonym">ksgA</name>
    <name evidence="10" type="ORF">NB646_02770</name>
</gene>
<evidence type="ECO:0000256" key="1">
    <source>
        <dbReference type="ARBA" id="ARBA00022490"/>
    </source>
</evidence>
<evidence type="ECO:0000256" key="4">
    <source>
        <dbReference type="ARBA" id="ARBA00022679"/>
    </source>
</evidence>
<evidence type="ECO:0000256" key="7">
    <source>
        <dbReference type="HAMAP-Rule" id="MF_00607"/>
    </source>
</evidence>
<comment type="similarity">
    <text evidence="7">Belongs to the class I-like SAM-binding methyltransferase superfamily. rRNA adenine N(6)-methyltransferase family. RsmA subfamily.</text>
</comment>
<dbReference type="FunFam" id="1.10.8.100:FF:000001">
    <property type="entry name" value="Ribosomal RNA small subunit methyltransferase A"/>
    <property type="match status" value="1"/>
</dbReference>
<comment type="subcellular location">
    <subcellularLocation>
        <location evidence="7">Cytoplasm</location>
    </subcellularLocation>
</comment>
<feature type="binding site" evidence="7 8">
    <location>
        <position position="39"/>
    </location>
    <ligand>
        <name>S-adenosyl-L-methionine</name>
        <dbReference type="ChEBI" id="CHEBI:59789"/>
    </ligand>
</feature>
<dbReference type="InterPro" id="IPR029063">
    <property type="entry name" value="SAM-dependent_MTases_sf"/>
</dbReference>
<keyword evidence="2 7" id="KW-0698">rRNA processing</keyword>
<keyword evidence="6 7" id="KW-0694">RNA-binding</keyword>
<feature type="binding site" evidence="7 8">
    <location>
        <position position="14"/>
    </location>
    <ligand>
        <name>S-adenosyl-L-methionine</name>
        <dbReference type="ChEBI" id="CHEBI:59789"/>
    </ligand>
</feature>
<evidence type="ECO:0000256" key="2">
    <source>
        <dbReference type="ARBA" id="ARBA00022552"/>
    </source>
</evidence>
<evidence type="ECO:0000256" key="3">
    <source>
        <dbReference type="ARBA" id="ARBA00022603"/>
    </source>
</evidence>
<evidence type="ECO:0000313" key="10">
    <source>
        <dbReference type="EMBL" id="WAV91695.1"/>
    </source>
</evidence>
<dbReference type="InterPro" id="IPR011530">
    <property type="entry name" value="rRNA_adenine_dimethylase"/>
</dbReference>